<gene>
    <name evidence="3" type="ORF">I4I82_21520</name>
</gene>
<feature type="domain" description="PucR C-terminal helix-turn-helix" evidence="1">
    <location>
        <begin position="431"/>
        <end position="488"/>
    </location>
</feature>
<evidence type="ECO:0000313" key="4">
    <source>
        <dbReference type="Proteomes" id="UP000694300"/>
    </source>
</evidence>
<dbReference type="Pfam" id="PF13556">
    <property type="entry name" value="HTH_30"/>
    <property type="match status" value="1"/>
</dbReference>
<dbReference type="Pfam" id="PF17853">
    <property type="entry name" value="GGDEF_2"/>
    <property type="match status" value="1"/>
</dbReference>
<keyword evidence="4" id="KW-1185">Reference proteome</keyword>
<evidence type="ECO:0000259" key="2">
    <source>
        <dbReference type="Pfam" id="PF17853"/>
    </source>
</evidence>
<dbReference type="PANTHER" id="PTHR33744:SF7">
    <property type="entry name" value="PUCR FAMILY TRANSCRIPTIONAL REGULATOR"/>
    <property type="match status" value="1"/>
</dbReference>
<organism evidence="3 4">
    <name type="scientific">Pseudonocardia oceani</name>
    <dbReference type="NCBI Taxonomy" id="2792013"/>
    <lineage>
        <taxon>Bacteria</taxon>
        <taxon>Bacillati</taxon>
        <taxon>Actinomycetota</taxon>
        <taxon>Actinomycetes</taxon>
        <taxon>Pseudonocardiales</taxon>
        <taxon>Pseudonocardiaceae</taxon>
        <taxon>Pseudonocardia</taxon>
    </lineage>
</organism>
<reference evidence="3 4" key="1">
    <citation type="submission" date="2020-11" db="EMBL/GenBank/DDBJ databases">
        <title>Pseudonocardia abyssalis sp. nov. and Pseudonocardia oceani sp. nov., description and phylogenomic analysis of two novel actinomycetes isolated from the deep Southern Ocean.</title>
        <authorList>
            <person name="Parra J."/>
        </authorList>
    </citation>
    <scope>NUCLEOTIDE SEQUENCE [LARGE SCALE GENOMIC DNA]</scope>
    <source>
        <strain evidence="4">KRD185</strain>
    </source>
</reference>
<dbReference type="RefSeq" id="WP_218590347.1">
    <property type="nucleotide sequence ID" value="NZ_JADQDE010000035.1"/>
</dbReference>
<feature type="domain" description="CdaR GGDEF-like" evidence="2">
    <location>
        <begin position="244"/>
        <end position="375"/>
    </location>
</feature>
<name>A0ABS6UEB3_9PSEU</name>
<dbReference type="InterPro" id="IPR025736">
    <property type="entry name" value="PucR_C-HTH_dom"/>
</dbReference>
<sequence length="492" mass="52506">MAPLHEVLRTPGLALDLLGGGTTDTEVWSVVLVEDLANIGQAPEASIVVLGVHANAALDTYRFDVALRVAAGRGVAAIVLADPDAPQPTTTSVAAAQRYGVTLLRNTVAGNVAVLVCGLDVALRGPAELALRRAMVTLQRIAGRRDDTPDELVADVARLADTRIELADRPDGELAFPVGLDEDVAQWVNVRADGASRPELALIGQLLADALGISHLAERRARDLPVRSRAELLAELLDSSARGRSELLRRARSLGLPIDGWHVVARIEQDDDMPPAADEVAAFAAREELVRILLESVRSSGTWHFARAERGLLLIQMSRSDPGATAAVDATRTVQRAIDDAAAAFPKLEVFCGIGSVQSGPTGMINSAAEARAAAGAMRARARPNTATAFDGLGLRRTLVEWYASHTARSAVDAVLAPLDRMGQAKADAAIRTLQAYLDNHGSLSRAASELHLHRNSVAYRVDRIFAELDVDQNNPDDWLLLQLACRARSLT</sequence>
<dbReference type="EMBL" id="JADQDF010000001">
    <property type="protein sequence ID" value="MBW0130241.1"/>
    <property type="molecule type" value="Genomic_DNA"/>
</dbReference>
<protein>
    <submittedName>
        <fullName evidence="3">Helix-turn-helix domain-containing protein</fullName>
    </submittedName>
</protein>
<accession>A0ABS6UEB3</accession>
<dbReference type="Proteomes" id="UP000694300">
    <property type="component" value="Unassembled WGS sequence"/>
</dbReference>
<dbReference type="PANTHER" id="PTHR33744">
    <property type="entry name" value="CARBOHYDRATE DIACID REGULATOR"/>
    <property type="match status" value="1"/>
</dbReference>
<comment type="caution">
    <text evidence="3">The sequence shown here is derived from an EMBL/GenBank/DDBJ whole genome shotgun (WGS) entry which is preliminary data.</text>
</comment>
<evidence type="ECO:0000259" key="1">
    <source>
        <dbReference type="Pfam" id="PF13556"/>
    </source>
</evidence>
<dbReference type="InterPro" id="IPR051448">
    <property type="entry name" value="CdaR-like_regulators"/>
</dbReference>
<dbReference type="InterPro" id="IPR041522">
    <property type="entry name" value="CdaR_GGDEF"/>
</dbReference>
<proteinExistence type="predicted"/>
<evidence type="ECO:0000313" key="3">
    <source>
        <dbReference type="EMBL" id="MBW0130241.1"/>
    </source>
</evidence>